<dbReference type="InterPro" id="IPR011020">
    <property type="entry name" value="HTTM-like"/>
</dbReference>
<feature type="transmembrane region" description="Helical" evidence="6">
    <location>
        <begin position="25"/>
        <end position="46"/>
    </location>
</feature>
<dbReference type="SMART" id="SM00752">
    <property type="entry name" value="HTTM"/>
    <property type="match status" value="1"/>
</dbReference>
<evidence type="ECO:0000256" key="4">
    <source>
        <dbReference type="ARBA" id="ARBA00023136"/>
    </source>
</evidence>
<feature type="transmembrane region" description="Helical" evidence="6">
    <location>
        <begin position="86"/>
        <end position="106"/>
    </location>
</feature>
<dbReference type="EMBL" id="CP137573">
    <property type="protein sequence ID" value="WOX21069.1"/>
    <property type="molecule type" value="Genomic_DNA"/>
</dbReference>
<dbReference type="PANTHER" id="PTHR39535">
    <property type="entry name" value="SPORULATION-DELAYING PROTEIN SDPB"/>
    <property type="match status" value="1"/>
</dbReference>
<evidence type="ECO:0000256" key="2">
    <source>
        <dbReference type="ARBA" id="ARBA00022692"/>
    </source>
</evidence>
<feature type="transmembrane region" description="Helical" evidence="6">
    <location>
        <begin position="232"/>
        <end position="252"/>
    </location>
</feature>
<reference evidence="8 9" key="1">
    <citation type="submission" date="2023-10" db="EMBL/GenBank/DDBJ databases">
        <title>The genome sequence of Streptomyces sp. HUAS YS2.</title>
        <authorList>
            <person name="Mo P."/>
        </authorList>
    </citation>
    <scope>NUCLEOTIDE SEQUENCE [LARGE SCALE GENOMIC DNA]</scope>
    <source>
        <strain evidence="8 9">HUAS YS2</strain>
    </source>
</reference>
<feature type="compositionally biased region" description="Low complexity" evidence="5">
    <location>
        <begin position="393"/>
        <end position="412"/>
    </location>
</feature>
<gene>
    <name evidence="8" type="ORF">R2D22_06575</name>
</gene>
<comment type="subcellular location">
    <subcellularLocation>
        <location evidence="1">Endomembrane system</location>
        <topology evidence="1">Multi-pass membrane protein</topology>
    </subcellularLocation>
</comment>
<dbReference type="RefSeq" id="WP_318101872.1">
    <property type="nucleotide sequence ID" value="NZ_CP137573.1"/>
</dbReference>
<keyword evidence="2 6" id="KW-0812">Transmembrane</keyword>
<feature type="region of interest" description="Disordered" evidence="5">
    <location>
        <begin position="374"/>
        <end position="412"/>
    </location>
</feature>
<protein>
    <submittedName>
        <fullName evidence="8">HTTM domain-containing protein</fullName>
    </submittedName>
</protein>
<keyword evidence="4 6" id="KW-0472">Membrane</keyword>
<dbReference type="InterPro" id="IPR053934">
    <property type="entry name" value="HTTM_dom"/>
</dbReference>
<evidence type="ECO:0000256" key="5">
    <source>
        <dbReference type="SAM" id="MobiDB-lite"/>
    </source>
</evidence>
<feature type="transmembrane region" description="Helical" evidence="6">
    <location>
        <begin position="191"/>
        <end position="211"/>
    </location>
</feature>
<organism evidence="8 9">
    <name type="scientific">Streptomyces solicathayae</name>
    <dbReference type="NCBI Taxonomy" id="3081768"/>
    <lineage>
        <taxon>Bacteria</taxon>
        <taxon>Bacillati</taxon>
        <taxon>Actinomycetota</taxon>
        <taxon>Actinomycetes</taxon>
        <taxon>Kitasatosporales</taxon>
        <taxon>Streptomycetaceae</taxon>
        <taxon>Streptomyces</taxon>
    </lineage>
</organism>
<feature type="transmembrane region" description="Helical" evidence="6">
    <location>
        <begin position="289"/>
        <end position="310"/>
    </location>
</feature>
<evidence type="ECO:0000256" key="6">
    <source>
        <dbReference type="SAM" id="Phobius"/>
    </source>
</evidence>
<keyword evidence="9" id="KW-1185">Reference proteome</keyword>
<keyword evidence="3 6" id="KW-1133">Transmembrane helix</keyword>
<sequence>MSTTRTAAVTEAAGRLVDRAAATAFAPYQTATLRIGLSGLWLFYLVRHWPDRLGMHGPDAPLSWEMAQSWAGPGAFDALLWWPGRAYYEFFYLLAIAAAAAVLVGWRTRTASVVMALGILSFQHRNEFVTNAGDRLLHILALYLIFTRCAQVWSLDARRVRRGNGRDVTGIVLWALSGTAVVLLGATGRLIVPWVVTLGVLWLALGLWWAVSTYAPEVPRSVCDRIANLVHNGALVVIAFQICIVYACAGWYKIPGSTWREGSAVYYALHQEFLTSWPMLSEALTSSSTLVLAMTYGTVIVQVAFPFALLRRKAKNVLLVLLIGEHIGIGVLMGLPYFSMVMIAADAVFAPTVLLVWLGRTSGRIGRRLLDGKADGEVDGTADGGGGAPGPAPASASGSASVPAPAVAGPGS</sequence>
<proteinExistence type="predicted"/>
<feature type="transmembrane region" description="Helical" evidence="6">
    <location>
        <begin position="341"/>
        <end position="359"/>
    </location>
</feature>
<name>A0ABZ0LNM0_9ACTN</name>
<evidence type="ECO:0000256" key="3">
    <source>
        <dbReference type="ARBA" id="ARBA00022989"/>
    </source>
</evidence>
<dbReference type="Pfam" id="PF05090">
    <property type="entry name" value="HTTM"/>
    <property type="match status" value="1"/>
</dbReference>
<dbReference type="PANTHER" id="PTHR39535:SF2">
    <property type="entry name" value="HTTM DOMAIN-CONTAINING PROTEIN"/>
    <property type="match status" value="1"/>
</dbReference>
<evidence type="ECO:0000313" key="8">
    <source>
        <dbReference type="EMBL" id="WOX21069.1"/>
    </source>
</evidence>
<dbReference type="InterPro" id="IPR052964">
    <property type="entry name" value="Sporulation_signal_mat"/>
</dbReference>
<feature type="transmembrane region" description="Helical" evidence="6">
    <location>
        <begin position="317"/>
        <end position="335"/>
    </location>
</feature>
<accession>A0ABZ0LNM0</accession>
<evidence type="ECO:0000256" key="1">
    <source>
        <dbReference type="ARBA" id="ARBA00004127"/>
    </source>
</evidence>
<feature type="transmembrane region" description="Helical" evidence="6">
    <location>
        <begin position="167"/>
        <end position="185"/>
    </location>
</feature>
<evidence type="ECO:0000259" key="7">
    <source>
        <dbReference type="SMART" id="SM00752"/>
    </source>
</evidence>
<feature type="domain" description="HTTM-like" evidence="7">
    <location>
        <begin position="22"/>
        <end position="354"/>
    </location>
</feature>
<dbReference type="Proteomes" id="UP001301731">
    <property type="component" value="Chromosome"/>
</dbReference>
<evidence type="ECO:0000313" key="9">
    <source>
        <dbReference type="Proteomes" id="UP001301731"/>
    </source>
</evidence>